<dbReference type="EMBL" id="JAUKFM010000004">
    <property type="protein sequence ID" value="MDN8620322.1"/>
    <property type="molecule type" value="Genomic_DNA"/>
</dbReference>
<accession>A0ABT8Q6A1</accession>
<evidence type="ECO:0000259" key="2">
    <source>
        <dbReference type="SMART" id="SM00507"/>
    </source>
</evidence>
<dbReference type="RefSeq" id="WP_301732672.1">
    <property type="nucleotide sequence ID" value="NZ_JAUKFL010000015.1"/>
</dbReference>
<organism evidence="3 4">
    <name type="scientific">Corynebacterium kefirresidentii</name>
    <dbReference type="NCBI Taxonomy" id="1979527"/>
    <lineage>
        <taxon>Bacteria</taxon>
        <taxon>Bacillati</taxon>
        <taxon>Actinomycetota</taxon>
        <taxon>Actinomycetes</taxon>
        <taxon>Mycobacteriales</taxon>
        <taxon>Corynebacteriaceae</taxon>
        <taxon>Corynebacterium</taxon>
    </lineage>
</organism>
<dbReference type="Gene3D" id="1.10.30.50">
    <property type="match status" value="1"/>
</dbReference>
<dbReference type="Proteomes" id="UP001174347">
    <property type="component" value="Unassembled WGS sequence"/>
</dbReference>
<sequence length="110" mass="12373">MTSPQTPRKKRDKTNAPYAFSHSWRKKVTTWRRKLERDPALAVCWLCGGAIDMNLPPTHGRAFTLDHLVPLSQGGDLMGEVKPAHRSCNSARGDGRRSRRGPTPPTLLDW</sequence>
<comment type="caution">
    <text evidence="3">The sequence shown here is derived from an EMBL/GenBank/DDBJ whole genome shotgun (WGS) entry which is preliminary data.</text>
</comment>
<dbReference type="InterPro" id="IPR003615">
    <property type="entry name" value="HNH_nuc"/>
</dbReference>
<proteinExistence type="predicted"/>
<protein>
    <recommendedName>
        <fullName evidence="2">HNH nuclease domain-containing protein</fullName>
    </recommendedName>
</protein>
<reference evidence="3" key="1">
    <citation type="submission" date="2023-07" db="EMBL/GenBank/DDBJ databases">
        <title>Insights into the diversity of cutaneous corynebacteria.</title>
        <authorList>
            <person name="Bruggemann H."/>
            <person name="Poehlein A."/>
        </authorList>
    </citation>
    <scope>NUCLEOTIDE SEQUENCE</scope>
    <source>
        <strain evidence="3">P7_F1</strain>
    </source>
</reference>
<name>A0ABT8Q6A1_9CORY</name>
<feature type="region of interest" description="Disordered" evidence="1">
    <location>
        <begin position="82"/>
        <end position="110"/>
    </location>
</feature>
<evidence type="ECO:0000313" key="4">
    <source>
        <dbReference type="Proteomes" id="UP001174347"/>
    </source>
</evidence>
<evidence type="ECO:0000256" key="1">
    <source>
        <dbReference type="SAM" id="MobiDB-lite"/>
    </source>
</evidence>
<gene>
    <name evidence="3" type="ORF">Q0N36_06985</name>
</gene>
<keyword evidence="4" id="KW-1185">Reference proteome</keyword>
<feature type="domain" description="HNH nuclease" evidence="2">
    <location>
        <begin position="29"/>
        <end position="90"/>
    </location>
</feature>
<dbReference type="SMART" id="SM00507">
    <property type="entry name" value="HNHc"/>
    <property type="match status" value="1"/>
</dbReference>
<evidence type="ECO:0000313" key="3">
    <source>
        <dbReference type="EMBL" id="MDN8620322.1"/>
    </source>
</evidence>